<keyword evidence="4 13" id="KW-0813">Transport</keyword>
<evidence type="ECO:0000313" key="18">
    <source>
        <dbReference type="Proteomes" id="UP000254808"/>
    </source>
</evidence>
<dbReference type="PRINTS" id="PR00701">
    <property type="entry name" value="60KDINNERMP"/>
</dbReference>
<comment type="subcellular location">
    <subcellularLocation>
        <location evidence="1">Cell inner membrane</location>
        <topology evidence="1">Multi-pass membrane protein</topology>
    </subcellularLocation>
    <subcellularLocation>
        <location evidence="13">Cell membrane</location>
        <topology evidence="13">Multi-pass membrane protein</topology>
    </subcellularLocation>
</comment>
<evidence type="ECO:0000256" key="2">
    <source>
        <dbReference type="ARBA" id="ARBA00010527"/>
    </source>
</evidence>
<dbReference type="OrthoDB" id="9780552at2"/>
<evidence type="ECO:0000256" key="8">
    <source>
        <dbReference type="ARBA" id="ARBA00022989"/>
    </source>
</evidence>
<dbReference type="Gene3D" id="2.70.98.90">
    <property type="match status" value="1"/>
</dbReference>
<evidence type="ECO:0000256" key="9">
    <source>
        <dbReference type="ARBA" id="ARBA00023136"/>
    </source>
</evidence>
<dbReference type="GO" id="GO:0005886">
    <property type="term" value="C:plasma membrane"/>
    <property type="evidence" value="ECO:0007669"/>
    <property type="project" value="UniProtKB-SubCell"/>
</dbReference>
<evidence type="ECO:0000256" key="13">
    <source>
        <dbReference type="HAMAP-Rule" id="MF_01810"/>
    </source>
</evidence>
<dbReference type="GO" id="GO:0051205">
    <property type="term" value="P:protein insertion into membrane"/>
    <property type="evidence" value="ECO:0007669"/>
    <property type="project" value="TreeGrafter"/>
</dbReference>
<dbReference type="RefSeq" id="WP_114983246.1">
    <property type="nucleotide sequence ID" value="NZ_CP027806.1"/>
</dbReference>
<evidence type="ECO:0000313" key="17">
    <source>
        <dbReference type="EMBL" id="AXI99921.1"/>
    </source>
</evidence>
<evidence type="ECO:0000256" key="5">
    <source>
        <dbReference type="ARBA" id="ARBA00022475"/>
    </source>
</evidence>
<dbReference type="CDD" id="cd20070">
    <property type="entry name" value="5TM_YidC_Alb3"/>
    <property type="match status" value="1"/>
</dbReference>
<evidence type="ECO:0000256" key="11">
    <source>
        <dbReference type="ARBA" id="ARBA00033245"/>
    </source>
</evidence>
<proteinExistence type="inferred from homology"/>
<dbReference type="InterPro" id="IPR028055">
    <property type="entry name" value="YidC/Oxa/ALB_C"/>
</dbReference>
<feature type="region of interest" description="Disordered" evidence="14">
    <location>
        <begin position="583"/>
        <end position="606"/>
    </location>
</feature>
<feature type="transmembrane region" description="Helical" evidence="13">
    <location>
        <begin position="374"/>
        <end position="393"/>
    </location>
</feature>
<organism evidence="17 18">
    <name type="scientific">Cyclonatronum proteinivorum</name>
    <dbReference type="NCBI Taxonomy" id="1457365"/>
    <lineage>
        <taxon>Bacteria</taxon>
        <taxon>Pseudomonadati</taxon>
        <taxon>Balneolota</taxon>
        <taxon>Balneolia</taxon>
        <taxon>Balneolales</taxon>
        <taxon>Cyclonatronaceae</taxon>
        <taxon>Cyclonatronum</taxon>
    </lineage>
</organism>
<reference evidence="17 18" key="1">
    <citation type="submission" date="2018-03" db="EMBL/GenBank/DDBJ databases">
        <title>Phenotypic and genomic properties of Cyclonatronum proteinivorum gen. nov., sp. nov., a haloalkaliphilic bacteroidete from soda lakes possessing Na+-translocating rhodopsin.</title>
        <authorList>
            <person name="Toshchakov S.V."/>
            <person name="Korzhenkov A."/>
            <person name="Samarov N.I."/>
            <person name="Kublanov I.V."/>
            <person name="Muntyan M.S."/>
            <person name="Sorokin D.Y."/>
        </authorList>
    </citation>
    <scope>NUCLEOTIDE SEQUENCE [LARGE SCALE GENOMIC DNA]</scope>
    <source>
        <strain evidence="17 18">Omega</strain>
    </source>
</reference>
<protein>
    <recommendedName>
        <fullName evidence="3 13">Membrane protein insertase YidC</fullName>
    </recommendedName>
    <alternativeName>
        <fullName evidence="12 13">Foldase YidC</fullName>
    </alternativeName>
    <alternativeName>
        <fullName evidence="11 13">Membrane integrase YidC</fullName>
    </alternativeName>
    <alternativeName>
        <fullName evidence="13">Membrane protein YidC</fullName>
    </alternativeName>
</protein>
<dbReference type="NCBIfam" id="TIGR03593">
    <property type="entry name" value="yidC_nterm"/>
    <property type="match status" value="1"/>
</dbReference>
<evidence type="ECO:0000256" key="12">
    <source>
        <dbReference type="ARBA" id="ARBA00033342"/>
    </source>
</evidence>
<keyword evidence="5 13" id="KW-1003">Cell membrane</keyword>
<evidence type="ECO:0000256" key="14">
    <source>
        <dbReference type="SAM" id="MobiDB-lite"/>
    </source>
</evidence>
<dbReference type="GO" id="GO:0032977">
    <property type="term" value="F:membrane insertase activity"/>
    <property type="evidence" value="ECO:0007669"/>
    <property type="project" value="InterPro"/>
</dbReference>
<accession>A0A345UHH0</accession>
<dbReference type="PANTHER" id="PTHR12428">
    <property type="entry name" value="OXA1"/>
    <property type="match status" value="1"/>
</dbReference>
<dbReference type="GO" id="GO:0015031">
    <property type="term" value="P:protein transport"/>
    <property type="evidence" value="ECO:0007669"/>
    <property type="project" value="UniProtKB-KW"/>
</dbReference>
<dbReference type="AlphaFoldDB" id="A0A345UHH0"/>
<evidence type="ECO:0000256" key="10">
    <source>
        <dbReference type="ARBA" id="ARBA00023186"/>
    </source>
</evidence>
<dbReference type="Pfam" id="PF02096">
    <property type="entry name" value="60KD_IMP"/>
    <property type="match status" value="1"/>
</dbReference>
<keyword evidence="8 13" id="KW-1133">Transmembrane helix</keyword>
<dbReference type="InterPro" id="IPR019998">
    <property type="entry name" value="Membr_insert_YidC"/>
</dbReference>
<gene>
    <name evidence="13" type="primary">yidC</name>
    <name evidence="17" type="ORF">CYPRO_0637</name>
</gene>
<dbReference type="InterPro" id="IPR038221">
    <property type="entry name" value="YidC_periplasmic_sf"/>
</dbReference>
<sequence>MDRNQIIGIILITVVMLAWMFYMAPTEEQLERQQREREMRDSLNAIERIDRDAAEQSIGELRELDEPLTARGVFGNIAVTDTVLTTVETPFHRITFSNAGGGPVQFELMNHIKYDGSQVTLLADTTRSAYNLGFLSTENYNIDTQDLLFVPRTTASEISVGAGESVTIAYDLVLDDGRTLTFEYLITGDGYELGLSILFDGVRELISGSYFEFGWQPRLRTTERSRSQEATYSAAFVYAGGALDDINLTSAGTERRSITGNIGWVATKSKFFTQIIQPVGETDGAILMADVTGRDDDIRTHYRSIMRSMVPADGESQFRLFVGPLDHRHLNEFHPAAYDMVDTGFRFLRWFSDPFVNWIVLPFFGFFGNLLGNYGLVIILFAFVVKIVLYPLTKKSFESMAAMRELQPEMKAIQEKYKEDPQAQQQATMKLFKKAKVNPLGGCLPNLLQAPVLITLWRYFQNSIEIRQESFLWASDLSAPDVIIQLPFSIPLLGDFIAGFVLLMSATMVLQMKISGQGAAANPQMKIFTYILPVVLFFFFNQFASGLSLYYLVYNLLSIGQQMMINKQIDHVKMMETVDKKKARQMAKEQKMEERKKIKESRNKGE</sequence>
<evidence type="ECO:0000256" key="4">
    <source>
        <dbReference type="ARBA" id="ARBA00022448"/>
    </source>
</evidence>
<dbReference type="Proteomes" id="UP000254808">
    <property type="component" value="Chromosome"/>
</dbReference>
<feature type="domain" description="Membrane insertase YidC/Oxa/ALB C-terminal" evidence="15">
    <location>
        <begin position="374"/>
        <end position="567"/>
    </location>
</feature>
<comment type="subunit">
    <text evidence="13">Interacts with the Sec translocase complex via SecD. Specifically interacts with transmembrane segments of nascent integral membrane proteins during membrane integration.</text>
</comment>
<evidence type="ECO:0000256" key="7">
    <source>
        <dbReference type="ARBA" id="ARBA00022927"/>
    </source>
</evidence>
<dbReference type="KEGG" id="cprv:CYPRO_0637"/>
<evidence type="ECO:0000256" key="3">
    <source>
        <dbReference type="ARBA" id="ARBA00015325"/>
    </source>
</evidence>
<keyword evidence="10 13" id="KW-0143">Chaperone</keyword>
<evidence type="ECO:0000256" key="1">
    <source>
        <dbReference type="ARBA" id="ARBA00004429"/>
    </source>
</evidence>
<name>A0A345UHH0_9BACT</name>
<feature type="transmembrane region" description="Helical" evidence="13">
    <location>
        <begin position="492"/>
        <end position="510"/>
    </location>
</feature>
<dbReference type="CDD" id="cd19961">
    <property type="entry name" value="EcYidC-like_peri"/>
    <property type="match status" value="1"/>
</dbReference>
<dbReference type="EMBL" id="CP027806">
    <property type="protein sequence ID" value="AXI99921.1"/>
    <property type="molecule type" value="Genomic_DNA"/>
</dbReference>
<feature type="domain" description="Membrane insertase YidC N-terminal" evidence="16">
    <location>
        <begin position="86"/>
        <end position="356"/>
    </location>
</feature>
<feature type="transmembrane region" description="Helical" evidence="13">
    <location>
        <begin position="6"/>
        <end position="25"/>
    </location>
</feature>
<dbReference type="InterPro" id="IPR028053">
    <property type="entry name" value="Membr_insert_YidC_N"/>
</dbReference>
<dbReference type="Pfam" id="PF14849">
    <property type="entry name" value="YidC_periplas"/>
    <property type="match status" value="1"/>
</dbReference>
<keyword evidence="7 13" id="KW-0653">Protein transport</keyword>
<dbReference type="PANTHER" id="PTHR12428:SF65">
    <property type="entry name" value="CYTOCHROME C OXIDASE ASSEMBLY PROTEIN COX18, MITOCHONDRIAL"/>
    <property type="match status" value="1"/>
</dbReference>
<keyword evidence="6 13" id="KW-0812">Transmembrane</keyword>
<keyword evidence="9 13" id="KW-0472">Membrane</keyword>
<evidence type="ECO:0000256" key="6">
    <source>
        <dbReference type="ARBA" id="ARBA00022692"/>
    </source>
</evidence>
<comment type="function">
    <text evidence="13">Required for the insertion and/or proper folding and/or complex formation of integral membrane proteins into the membrane. Involved in integration of membrane proteins that insert both dependently and independently of the Sec translocase complex, as well as at least some lipoproteins. Aids folding of multispanning membrane proteins.</text>
</comment>
<dbReference type="NCBIfam" id="TIGR03592">
    <property type="entry name" value="yidC_oxa1_cterm"/>
    <property type="match status" value="1"/>
</dbReference>
<comment type="similarity">
    <text evidence="2 13">Belongs to the OXA1/ALB3/YidC family. Type 1 subfamily.</text>
</comment>
<keyword evidence="18" id="KW-1185">Reference proteome</keyword>
<evidence type="ECO:0000259" key="15">
    <source>
        <dbReference type="Pfam" id="PF02096"/>
    </source>
</evidence>
<evidence type="ECO:0000259" key="16">
    <source>
        <dbReference type="Pfam" id="PF14849"/>
    </source>
</evidence>
<dbReference type="InterPro" id="IPR047196">
    <property type="entry name" value="YidC_ALB_C"/>
</dbReference>
<dbReference type="HAMAP" id="MF_01810">
    <property type="entry name" value="YidC_type1"/>
    <property type="match status" value="1"/>
</dbReference>
<feature type="transmembrane region" description="Helical" evidence="13">
    <location>
        <begin position="530"/>
        <end position="554"/>
    </location>
</feature>
<dbReference type="InterPro" id="IPR001708">
    <property type="entry name" value="YidC/ALB3/OXA1/COX18"/>
</dbReference>